<organism evidence="1 2">
    <name type="scientific">Dreissena polymorpha</name>
    <name type="common">Zebra mussel</name>
    <name type="synonym">Mytilus polymorpha</name>
    <dbReference type="NCBI Taxonomy" id="45954"/>
    <lineage>
        <taxon>Eukaryota</taxon>
        <taxon>Metazoa</taxon>
        <taxon>Spiralia</taxon>
        <taxon>Lophotrochozoa</taxon>
        <taxon>Mollusca</taxon>
        <taxon>Bivalvia</taxon>
        <taxon>Autobranchia</taxon>
        <taxon>Heteroconchia</taxon>
        <taxon>Euheterodonta</taxon>
        <taxon>Imparidentia</taxon>
        <taxon>Neoheterodontei</taxon>
        <taxon>Myida</taxon>
        <taxon>Dreissenoidea</taxon>
        <taxon>Dreissenidae</taxon>
        <taxon>Dreissena</taxon>
    </lineage>
</organism>
<reference evidence="1" key="2">
    <citation type="submission" date="2020-11" db="EMBL/GenBank/DDBJ databases">
        <authorList>
            <person name="McCartney M.A."/>
            <person name="Auch B."/>
            <person name="Kono T."/>
            <person name="Mallez S."/>
            <person name="Becker A."/>
            <person name="Gohl D.M."/>
            <person name="Silverstein K.A.T."/>
            <person name="Koren S."/>
            <person name="Bechman K.B."/>
            <person name="Herman A."/>
            <person name="Abrahante J.E."/>
            <person name="Garbe J."/>
        </authorList>
    </citation>
    <scope>NUCLEOTIDE SEQUENCE</scope>
    <source>
        <strain evidence="1">Duluth1</strain>
        <tissue evidence="1">Whole animal</tissue>
    </source>
</reference>
<protein>
    <submittedName>
        <fullName evidence="1">Uncharacterized protein</fullName>
    </submittedName>
</protein>
<accession>A0A9D4E173</accession>
<comment type="caution">
    <text evidence="1">The sequence shown here is derived from an EMBL/GenBank/DDBJ whole genome shotgun (WGS) entry which is preliminary data.</text>
</comment>
<dbReference type="Proteomes" id="UP000828390">
    <property type="component" value="Unassembled WGS sequence"/>
</dbReference>
<name>A0A9D4E173_DREPO</name>
<dbReference type="AlphaFoldDB" id="A0A9D4E173"/>
<gene>
    <name evidence="1" type="ORF">DPMN_173238</name>
</gene>
<reference evidence="1" key="1">
    <citation type="journal article" date="2019" name="bioRxiv">
        <title>The Genome of the Zebra Mussel, Dreissena polymorpha: A Resource for Invasive Species Research.</title>
        <authorList>
            <person name="McCartney M.A."/>
            <person name="Auch B."/>
            <person name="Kono T."/>
            <person name="Mallez S."/>
            <person name="Zhang Y."/>
            <person name="Obille A."/>
            <person name="Becker A."/>
            <person name="Abrahante J.E."/>
            <person name="Garbe J."/>
            <person name="Badalamenti J.P."/>
            <person name="Herman A."/>
            <person name="Mangelson H."/>
            <person name="Liachko I."/>
            <person name="Sullivan S."/>
            <person name="Sone E.D."/>
            <person name="Koren S."/>
            <person name="Silverstein K.A.T."/>
            <person name="Beckman K.B."/>
            <person name="Gohl D.M."/>
        </authorList>
    </citation>
    <scope>NUCLEOTIDE SEQUENCE</scope>
    <source>
        <strain evidence="1">Duluth1</strain>
        <tissue evidence="1">Whole animal</tissue>
    </source>
</reference>
<dbReference type="EMBL" id="JAIWYP010000009">
    <property type="protein sequence ID" value="KAH3771909.1"/>
    <property type="molecule type" value="Genomic_DNA"/>
</dbReference>
<evidence type="ECO:0000313" key="2">
    <source>
        <dbReference type="Proteomes" id="UP000828390"/>
    </source>
</evidence>
<keyword evidence="2" id="KW-1185">Reference proteome</keyword>
<sequence length="100" mass="11601">MTHRVHVRSRGSTRCRYLYPVPVGDSFGSWIYLLSPLGVVSKYLFRHSCVTGLLTSLFGQMRNVEYPPWFTVISVNDHQMPLRNGDEVNEIQSYVTQFNF</sequence>
<proteinExistence type="predicted"/>
<evidence type="ECO:0000313" key="1">
    <source>
        <dbReference type="EMBL" id="KAH3771909.1"/>
    </source>
</evidence>